<comment type="caution">
    <text evidence="6">The sequence shown here is derived from an EMBL/GenBank/DDBJ whole genome shotgun (WGS) entry which is preliminary data.</text>
</comment>
<organism evidence="6 7">
    <name type="scientific">Sphingomonas kyeonggiensis</name>
    <dbReference type="NCBI Taxonomy" id="1268553"/>
    <lineage>
        <taxon>Bacteria</taxon>
        <taxon>Pseudomonadati</taxon>
        <taxon>Pseudomonadota</taxon>
        <taxon>Alphaproteobacteria</taxon>
        <taxon>Sphingomonadales</taxon>
        <taxon>Sphingomonadaceae</taxon>
        <taxon>Sphingomonas</taxon>
    </lineage>
</organism>
<gene>
    <name evidence="6" type="ORF">GGR46_001770</name>
</gene>
<dbReference type="InterPro" id="IPR012318">
    <property type="entry name" value="HTH_CRP"/>
</dbReference>
<evidence type="ECO:0000313" key="7">
    <source>
        <dbReference type="Proteomes" id="UP000557392"/>
    </source>
</evidence>
<dbReference type="InterPro" id="IPR018490">
    <property type="entry name" value="cNMP-bd_dom_sf"/>
</dbReference>
<dbReference type="SMART" id="SM00419">
    <property type="entry name" value="HTH_CRP"/>
    <property type="match status" value="1"/>
</dbReference>
<dbReference type="InterPro" id="IPR036388">
    <property type="entry name" value="WH-like_DNA-bd_sf"/>
</dbReference>
<dbReference type="PANTHER" id="PTHR24567:SF75">
    <property type="entry name" value="FUMARATE AND NITRATE REDUCTION REGULATORY PROTEIN"/>
    <property type="match status" value="1"/>
</dbReference>
<dbReference type="PANTHER" id="PTHR24567">
    <property type="entry name" value="CRP FAMILY TRANSCRIPTIONAL REGULATORY PROTEIN"/>
    <property type="match status" value="1"/>
</dbReference>
<evidence type="ECO:0000259" key="4">
    <source>
        <dbReference type="PROSITE" id="PS50042"/>
    </source>
</evidence>
<dbReference type="InterPro" id="IPR018335">
    <property type="entry name" value="Tscrpt_reg_HTH_Crp-type_CS"/>
</dbReference>
<dbReference type="PROSITE" id="PS00042">
    <property type="entry name" value="HTH_CRP_1"/>
    <property type="match status" value="1"/>
</dbReference>
<dbReference type="EMBL" id="JACIEH010000001">
    <property type="protein sequence ID" value="MBB4098237.1"/>
    <property type="molecule type" value="Genomic_DNA"/>
</dbReference>
<dbReference type="SMART" id="SM00100">
    <property type="entry name" value="cNMP"/>
    <property type="match status" value="1"/>
</dbReference>
<sequence length="246" mass="26626">MLTEGLLQDRTDASCAPARCLSCKARGSSLCAAMADSELSALHAIGRRRTLPAGQAFNWAGDRNNHCATVVEGMLKVTASTTDGREQIVGLLFPGDFVGELFEEDATLTVSALCETDLCIYPRAAFERTLEDHPRMERMLLRRTLLALGDARGRMLALGRRNARERIAGFLLDLVERTGHPEAGGGRRIAIPISRGEMADYLGLTIETVSRQLSQLKATGILAFAKGDRGCTVLREASLRAIVNPA</sequence>
<dbReference type="AlphaFoldDB" id="A0A7W6JTJ4"/>
<evidence type="ECO:0000256" key="1">
    <source>
        <dbReference type="ARBA" id="ARBA00023015"/>
    </source>
</evidence>
<protein>
    <submittedName>
        <fullName evidence="6">CRP/FNR family transcriptional regulator</fullName>
    </submittedName>
</protein>
<dbReference type="InterPro" id="IPR014710">
    <property type="entry name" value="RmlC-like_jellyroll"/>
</dbReference>
<dbReference type="CDD" id="cd00038">
    <property type="entry name" value="CAP_ED"/>
    <property type="match status" value="1"/>
</dbReference>
<dbReference type="Pfam" id="PF00027">
    <property type="entry name" value="cNMP_binding"/>
    <property type="match status" value="1"/>
</dbReference>
<dbReference type="InterPro" id="IPR050397">
    <property type="entry name" value="Env_Response_Regulators"/>
</dbReference>
<evidence type="ECO:0000256" key="3">
    <source>
        <dbReference type="ARBA" id="ARBA00023163"/>
    </source>
</evidence>
<name>A0A7W6JTJ4_9SPHN</name>
<keyword evidence="2" id="KW-0238">DNA-binding</keyword>
<reference evidence="6 7" key="1">
    <citation type="submission" date="2020-08" db="EMBL/GenBank/DDBJ databases">
        <title>Genomic Encyclopedia of Type Strains, Phase IV (KMG-IV): sequencing the most valuable type-strain genomes for metagenomic binning, comparative biology and taxonomic classification.</title>
        <authorList>
            <person name="Goeker M."/>
        </authorList>
    </citation>
    <scope>NUCLEOTIDE SEQUENCE [LARGE SCALE GENOMIC DNA]</scope>
    <source>
        <strain evidence="6 7">DSM 101806</strain>
    </source>
</reference>
<feature type="domain" description="Cyclic nucleotide-binding" evidence="4">
    <location>
        <begin position="30"/>
        <end position="147"/>
    </location>
</feature>
<dbReference type="InterPro" id="IPR000595">
    <property type="entry name" value="cNMP-bd_dom"/>
</dbReference>
<dbReference type="Gene3D" id="1.10.10.10">
    <property type="entry name" value="Winged helix-like DNA-binding domain superfamily/Winged helix DNA-binding domain"/>
    <property type="match status" value="1"/>
</dbReference>
<dbReference type="PROSITE" id="PS50042">
    <property type="entry name" value="CNMP_BINDING_3"/>
    <property type="match status" value="1"/>
</dbReference>
<dbReference type="CDD" id="cd00092">
    <property type="entry name" value="HTH_CRP"/>
    <property type="match status" value="1"/>
</dbReference>
<dbReference type="SUPFAM" id="SSF46785">
    <property type="entry name" value="Winged helix' DNA-binding domain"/>
    <property type="match status" value="1"/>
</dbReference>
<dbReference type="PRINTS" id="PR00034">
    <property type="entry name" value="HTHCRP"/>
</dbReference>
<dbReference type="Proteomes" id="UP000557392">
    <property type="component" value="Unassembled WGS sequence"/>
</dbReference>
<dbReference type="PROSITE" id="PS51063">
    <property type="entry name" value="HTH_CRP_2"/>
    <property type="match status" value="1"/>
</dbReference>
<dbReference type="RefSeq" id="WP_183996523.1">
    <property type="nucleotide sequence ID" value="NZ_JACIEH010000001.1"/>
</dbReference>
<keyword evidence="3" id="KW-0804">Transcription</keyword>
<keyword evidence="7" id="KW-1185">Reference proteome</keyword>
<dbReference type="GO" id="GO:0005829">
    <property type="term" value="C:cytosol"/>
    <property type="evidence" value="ECO:0007669"/>
    <property type="project" value="TreeGrafter"/>
</dbReference>
<dbReference type="SUPFAM" id="SSF51206">
    <property type="entry name" value="cAMP-binding domain-like"/>
    <property type="match status" value="1"/>
</dbReference>
<keyword evidence="1" id="KW-0805">Transcription regulation</keyword>
<feature type="domain" description="HTH crp-type" evidence="5">
    <location>
        <begin position="161"/>
        <end position="237"/>
    </location>
</feature>
<dbReference type="InterPro" id="IPR036390">
    <property type="entry name" value="WH_DNA-bd_sf"/>
</dbReference>
<evidence type="ECO:0000313" key="6">
    <source>
        <dbReference type="EMBL" id="MBB4098237.1"/>
    </source>
</evidence>
<dbReference type="GO" id="GO:0003677">
    <property type="term" value="F:DNA binding"/>
    <property type="evidence" value="ECO:0007669"/>
    <property type="project" value="UniProtKB-KW"/>
</dbReference>
<dbReference type="Pfam" id="PF13545">
    <property type="entry name" value="HTH_Crp_2"/>
    <property type="match status" value="1"/>
</dbReference>
<dbReference type="Gene3D" id="2.60.120.10">
    <property type="entry name" value="Jelly Rolls"/>
    <property type="match status" value="1"/>
</dbReference>
<proteinExistence type="predicted"/>
<evidence type="ECO:0000256" key="2">
    <source>
        <dbReference type="ARBA" id="ARBA00023125"/>
    </source>
</evidence>
<dbReference type="GO" id="GO:0003700">
    <property type="term" value="F:DNA-binding transcription factor activity"/>
    <property type="evidence" value="ECO:0007669"/>
    <property type="project" value="InterPro"/>
</dbReference>
<accession>A0A7W6JTJ4</accession>
<evidence type="ECO:0000259" key="5">
    <source>
        <dbReference type="PROSITE" id="PS51063"/>
    </source>
</evidence>